<gene>
    <name evidence="2" type="ORF">MELLADRAFT_65504</name>
</gene>
<organism evidence="3">
    <name type="scientific">Melampsora larici-populina (strain 98AG31 / pathotype 3-4-7)</name>
    <name type="common">Poplar leaf rust fungus</name>
    <dbReference type="NCBI Taxonomy" id="747676"/>
    <lineage>
        <taxon>Eukaryota</taxon>
        <taxon>Fungi</taxon>
        <taxon>Dikarya</taxon>
        <taxon>Basidiomycota</taxon>
        <taxon>Pucciniomycotina</taxon>
        <taxon>Pucciniomycetes</taxon>
        <taxon>Pucciniales</taxon>
        <taxon>Melampsoraceae</taxon>
        <taxon>Melampsora</taxon>
    </lineage>
</organism>
<feature type="region of interest" description="Disordered" evidence="1">
    <location>
        <begin position="37"/>
        <end position="56"/>
    </location>
</feature>
<feature type="compositionally biased region" description="Low complexity" evidence="1">
    <location>
        <begin position="200"/>
        <end position="215"/>
    </location>
</feature>
<evidence type="ECO:0000256" key="1">
    <source>
        <dbReference type="SAM" id="MobiDB-lite"/>
    </source>
</evidence>
<dbReference type="RefSeq" id="XP_007413343.1">
    <property type="nucleotide sequence ID" value="XM_007413281.1"/>
</dbReference>
<feature type="region of interest" description="Disordered" evidence="1">
    <location>
        <begin position="298"/>
        <end position="331"/>
    </location>
</feature>
<accession>F4RVN9</accession>
<name>F4RVN9_MELLP</name>
<keyword evidence="3" id="KW-1185">Reference proteome</keyword>
<proteinExistence type="predicted"/>
<evidence type="ECO:0000313" key="3">
    <source>
        <dbReference type="Proteomes" id="UP000001072"/>
    </source>
</evidence>
<reference evidence="3" key="1">
    <citation type="journal article" date="2011" name="Proc. Natl. Acad. Sci. U.S.A.">
        <title>Obligate biotrophy features unraveled by the genomic analysis of rust fungi.</title>
        <authorList>
            <person name="Duplessis S."/>
            <person name="Cuomo C.A."/>
            <person name="Lin Y.-C."/>
            <person name="Aerts A."/>
            <person name="Tisserant E."/>
            <person name="Veneault-Fourrey C."/>
            <person name="Joly D.L."/>
            <person name="Hacquard S."/>
            <person name="Amselem J."/>
            <person name="Cantarel B.L."/>
            <person name="Chiu R."/>
            <person name="Coutinho P.M."/>
            <person name="Feau N."/>
            <person name="Field M."/>
            <person name="Frey P."/>
            <person name="Gelhaye E."/>
            <person name="Goldberg J."/>
            <person name="Grabherr M.G."/>
            <person name="Kodira C.D."/>
            <person name="Kohler A."/>
            <person name="Kuees U."/>
            <person name="Lindquist E.A."/>
            <person name="Lucas S.M."/>
            <person name="Mago R."/>
            <person name="Mauceli E."/>
            <person name="Morin E."/>
            <person name="Murat C."/>
            <person name="Pangilinan J.L."/>
            <person name="Park R."/>
            <person name="Pearson M."/>
            <person name="Quesneville H."/>
            <person name="Rouhier N."/>
            <person name="Sakthikumar S."/>
            <person name="Salamov A.A."/>
            <person name="Schmutz J."/>
            <person name="Selles B."/>
            <person name="Shapiro H."/>
            <person name="Tanguay P."/>
            <person name="Tuskan G.A."/>
            <person name="Henrissat B."/>
            <person name="Van de Peer Y."/>
            <person name="Rouze P."/>
            <person name="Ellis J.G."/>
            <person name="Dodds P.N."/>
            <person name="Schein J.E."/>
            <person name="Zhong S."/>
            <person name="Hamelin R.C."/>
            <person name="Grigoriev I.V."/>
            <person name="Szabo L.J."/>
            <person name="Martin F."/>
        </authorList>
    </citation>
    <scope>NUCLEOTIDE SEQUENCE [LARGE SCALE GENOMIC DNA]</scope>
    <source>
        <strain evidence="3">98AG31 / pathotype 3-4-7</strain>
    </source>
</reference>
<feature type="region of interest" description="Disordered" evidence="1">
    <location>
        <begin position="191"/>
        <end position="216"/>
    </location>
</feature>
<dbReference type="VEuPathDB" id="FungiDB:MELLADRAFT_65504"/>
<dbReference type="GeneID" id="18930445"/>
<protein>
    <submittedName>
        <fullName evidence="2">Uncharacterized protein</fullName>
    </submittedName>
</protein>
<dbReference type="Proteomes" id="UP000001072">
    <property type="component" value="Unassembled WGS sequence"/>
</dbReference>
<dbReference type="AlphaFoldDB" id="F4RVN9"/>
<sequence>MSTQATQAVQSSHSLYEAVQDVTTEKVFNEAVGDVEEDQVIRGVDGSQSTQSDSPPTLLLDLSTFTSPNLISHSIPPCLVSSSLTPSINHVTTPDSPTIGLKDSYNFPSSSNYFPSQMYPSPPVEISRPNLRRSQFSSYRTETTSDFISYSPSVLFPHYEEPEDETSDDDEASAQNGWSMAQRLRDAALSDWESHRNVEPSLQSSAISSPSIVQQNEVQTATRPNLYHSIRTWALQSSEATLRQPSAPVGEFPFGSSAARTTLDPAFTITSPSAVFASSPLAGRNTIFGSDGASMASTAAVQEDNNPDTDGETVSNPAVCQPSPVNRTSCSPLHRHLARRSVSSSTHGLPTSNSFKQTAAVPPLIATSSSLGSSSEGFSIGSVFEEEEIAEPANPIVKIEKEASHSQGLGESPILSSSGHLTVSARPKTKRYKSCGEIVQQKPSFTNVFISDSRKDIVCTRINRI</sequence>
<dbReference type="InParanoid" id="F4RVN9"/>
<evidence type="ECO:0000313" key="2">
    <source>
        <dbReference type="EMBL" id="EGG03549.1"/>
    </source>
</evidence>
<dbReference type="HOGENOM" id="CLU_588028_0_0_1"/>
<dbReference type="KEGG" id="mlr:MELLADRAFT_65504"/>
<feature type="compositionally biased region" description="Polar residues" evidence="1">
    <location>
        <begin position="312"/>
        <end position="331"/>
    </location>
</feature>
<dbReference type="EMBL" id="GL883124">
    <property type="protein sequence ID" value="EGG03549.1"/>
    <property type="molecule type" value="Genomic_DNA"/>
</dbReference>